<keyword evidence="2 5" id="KW-0812">Transmembrane</keyword>
<keyword evidence="3 5" id="KW-1133">Transmembrane helix</keyword>
<feature type="transmembrane region" description="Helical" evidence="5">
    <location>
        <begin position="20"/>
        <end position="39"/>
    </location>
</feature>
<keyword evidence="4 5" id="KW-0472">Membrane</keyword>
<comment type="subcellular location">
    <subcellularLocation>
        <location evidence="1">Membrane</location>
        <topology evidence="1">Multi-pass membrane protein</topology>
    </subcellularLocation>
</comment>
<gene>
    <name evidence="6" type="ORF">H6G83_06380</name>
</gene>
<feature type="transmembrane region" description="Helical" evidence="5">
    <location>
        <begin position="83"/>
        <end position="105"/>
    </location>
</feature>
<accession>A0ABR8CZ91</accession>
<dbReference type="RefSeq" id="WP_190468680.1">
    <property type="nucleotide sequence ID" value="NZ_JACJSG010000007.1"/>
</dbReference>
<dbReference type="Pfam" id="PF09685">
    <property type="entry name" value="MamF_MmsF"/>
    <property type="match status" value="1"/>
</dbReference>
<evidence type="ECO:0000256" key="1">
    <source>
        <dbReference type="ARBA" id="ARBA00004141"/>
    </source>
</evidence>
<name>A0ABR8CZ91_9NOST</name>
<reference evidence="6 7" key="1">
    <citation type="journal article" date="2020" name="ISME J.">
        <title>Comparative genomics reveals insights into cyanobacterial evolution and habitat adaptation.</title>
        <authorList>
            <person name="Chen M.Y."/>
            <person name="Teng W.K."/>
            <person name="Zhao L."/>
            <person name="Hu C.X."/>
            <person name="Zhou Y.K."/>
            <person name="Han B.P."/>
            <person name="Song L.R."/>
            <person name="Shu W.S."/>
        </authorList>
    </citation>
    <scope>NUCLEOTIDE SEQUENCE [LARGE SCALE GENOMIC DNA]</scope>
    <source>
        <strain evidence="6 7">FACHB-119</strain>
    </source>
</reference>
<evidence type="ECO:0000313" key="6">
    <source>
        <dbReference type="EMBL" id="MBD2500250.1"/>
    </source>
</evidence>
<comment type="caution">
    <text evidence="6">The sequence shown here is derived from an EMBL/GenBank/DDBJ whole genome shotgun (WGS) entry which is preliminary data.</text>
</comment>
<evidence type="ECO:0000256" key="4">
    <source>
        <dbReference type="ARBA" id="ARBA00023136"/>
    </source>
</evidence>
<feature type="transmembrane region" description="Helical" evidence="5">
    <location>
        <begin position="59"/>
        <end position="76"/>
    </location>
</feature>
<sequence length="124" mass="13955">MQATYDSDKRKLLSSLSHGAIFFSTALFSIGVPIVINLLSDDPVVKSNAKESINFHFNVWFWATVIGVPLGVLSWLTFGIGGILFFPIVALGFLLHWGLTIWAILHCLSQPDEPFHYPFIFRIF</sequence>
<proteinExistence type="predicted"/>
<organism evidence="6 7">
    <name type="scientific">Anabaena azotica FACHB-119</name>
    <dbReference type="NCBI Taxonomy" id="947527"/>
    <lineage>
        <taxon>Bacteria</taxon>
        <taxon>Bacillati</taxon>
        <taxon>Cyanobacteriota</taxon>
        <taxon>Cyanophyceae</taxon>
        <taxon>Nostocales</taxon>
        <taxon>Nostocaceae</taxon>
        <taxon>Anabaena</taxon>
        <taxon>Anabaena azotica</taxon>
    </lineage>
</organism>
<evidence type="ECO:0000256" key="5">
    <source>
        <dbReference type="SAM" id="Phobius"/>
    </source>
</evidence>
<dbReference type="EMBL" id="JACJSG010000007">
    <property type="protein sequence ID" value="MBD2500250.1"/>
    <property type="molecule type" value="Genomic_DNA"/>
</dbReference>
<evidence type="ECO:0000256" key="3">
    <source>
        <dbReference type="ARBA" id="ARBA00022989"/>
    </source>
</evidence>
<dbReference type="Proteomes" id="UP000661112">
    <property type="component" value="Unassembled WGS sequence"/>
</dbReference>
<keyword evidence="7" id="KW-1185">Reference proteome</keyword>
<evidence type="ECO:0000256" key="2">
    <source>
        <dbReference type="ARBA" id="ARBA00022692"/>
    </source>
</evidence>
<protein>
    <submittedName>
        <fullName evidence="6">DUF4870 domain-containing protein</fullName>
    </submittedName>
</protein>
<evidence type="ECO:0000313" key="7">
    <source>
        <dbReference type="Proteomes" id="UP000661112"/>
    </source>
</evidence>
<dbReference type="InterPro" id="IPR019109">
    <property type="entry name" value="MamF_MmsF"/>
</dbReference>